<evidence type="ECO:0000313" key="3">
    <source>
        <dbReference type="EMBL" id="CAB3262527.1"/>
    </source>
</evidence>
<dbReference type="GO" id="GO:0005739">
    <property type="term" value="C:mitochondrion"/>
    <property type="evidence" value="ECO:0007669"/>
    <property type="project" value="TreeGrafter"/>
</dbReference>
<evidence type="ECO:0000256" key="1">
    <source>
        <dbReference type="ARBA" id="ARBA00005953"/>
    </source>
</evidence>
<keyword evidence="2" id="KW-0378">Hydrolase</keyword>
<dbReference type="PANTHER" id="PTHR31793">
    <property type="entry name" value="4-HYDROXYBENZOYL-COA THIOESTERASE FAMILY MEMBER"/>
    <property type="match status" value="1"/>
</dbReference>
<proteinExistence type="evidence at transcript level"/>
<dbReference type="Gene3D" id="3.10.129.10">
    <property type="entry name" value="Hotdog Thioesterase"/>
    <property type="match status" value="1"/>
</dbReference>
<dbReference type="CDD" id="cd00586">
    <property type="entry name" value="4HBT"/>
    <property type="match status" value="1"/>
</dbReference>
<organism evidence="3">
    <name type="scientific">Phallusia mammillata</name>
    <dbReference type="NCBI Taxonomy" id="59560"/>
    <lineage>
        <taxon>Eukaryota</taxon>
        <taxon>Metazoa</taxon>
        <taxon>Chordata</taxon>
        <taxon>Tunicata</taxon>
        <taxon>Ascidiacea</taxon>
        <taxon>Phlebobranchia</taxon>
        <taxon>Ascidiidae</taxon>
        <taxon>Phallusia</taxon>
    </lineage>
</organism>
<dbReference type="GO" id="GO:0047617">
    <property type="term" value="F:fatty acyl-CoA hydrolase activity"/>
    <property type="evidence" value="ECO:0007669"/>
    <property type="project" value="TreeGrafter"/>
</dbReference>
<name>A0A6F9DHU4_9ASCI</name>
<protein>
    <submittedName>
        <fullName evidence="3">Uncharacterized protein LOC100180197</fullName>
    </submittedName>
</protein>
<sequence length="220" mass="25481">MRPFRNLFYLGKYCNKLSVDIRMQSNFSKYRYFLPIQTRCADNDYYGHVNNSQYHFYCDTVVNTYLIWYCGLSTDRVNTTALAYMIQTQCIYKKPFIFPQVILAGLGVKKVGKSSVHYEVAFFEPKIDYNIAMEEKRHAESNNHDPLLILGIGSQGLLVTENKVDVLKDMERHYHTEPSVTGFPVHVFVDPKTQRPLKCLPNHLASGLDKVFMMDKASKL</sequence>
<comment type="similarity">
    <text evidence="1">Belongs to the 4-hydroxybenzoyl-CoA thioesterase family.</text>
</comment>
<gene>
    <name evidence="3" type="primary">LOC100180197-001</name>
</gene>
<dbReference type="InterPro" id="IPR050563">
    <property type="entry name" value="4-hydroxybenzoyl-CoA_TE"/>
</dbReference>
<dbReference type="EMBL" id="LR786696">
    <property type="protein sequence ID" value="CAB3262527.1"/>
    <property type="molecule type" value="mRNA"/>
</dbReference>
<reference evidence="3" key="1">
    <citation type="submission" date="2020-04" db="EMBL/GenBank/DDBJ databases">
        <authorList>
            <person name="Neveu A P."/>
        </authorList>
    </citation>
    <scope>NUCLEOTIDE SEQUENCE</scope>
    <source>
        <tissue evidence="3">Whole embryo</tissue>
    </source>
</reference>
<dbReference type="SUPFAM" id="SSF54637">
    <property type="entry name" value="Thioesterase/thiol ester dehydrase-isomerase"/>
    <property type="match status" value="1"/>
</dbReference>
<dbReference type="InterPro" id="IPR029069">
    <property type="entry name" value="HotDog_dom_sf"/>
</dbReference>
<accession>A0A6F9DHU4</accession>
<dbReference type="Pfam" id="PF13279">
    <property type="entry name" value="4HBT_2"/>
    <property type="match status" value="1"/>
</dbReference>
<dbReference type="AlphaFoldDB" id="A0A6F9DHU4"/>
<dbReference type="PANTHER" id="PTHR31793:SF27">
    <property type="entry name" value="NOVEL THIOESTERASE SUPERFAMILY DOMAIN AND SAPOSIN A-TYPE DOMAIN CONTAINING PROTEIN (0610012H03RIK)"/>
    <property type="match status" value="1"/>
</dbReference>
<evidence type="ECO:0000256" key="2">
    <source>
        <dbReference type="ARBA" id="ARBA00022801"/>
    </source>
</evidence>